<protein>
    <submittedName>
        <fullName evidence="2">Uncharacterized protein</fullName>
    </submittedName>
</protein>
<feature type="compositionally biased region" description="Basic residues" evidence="1">
    <location>
        <begin position="41"/>
        <end position="52"/>
    </location>
</feature>
<dbReference type="Proteomes" id="UP001221757">
    <property type="component" value="Unassembled WGS sequence"/>
</dbReference>
<sequence>MDRARQTHRVNGAPLLVLLARDMAHPTQQAHQEQHPEQHRGRCLRPRARIKSNRGQGGGVRVRVWMIQPLHTAAGHQRMRDDSYCDLALDELGTQGRNALAARTPTKNMKHTSCGSRRPPHMKSTTRRTQASFYATPAHGHGCPNAFMPQSQPQAAHHARHLSLAMHNARGAFHVHTQPATAMSQLWGNLG</sequence>
<proteinExistence type="predicted"/>
<name>A0AAD7D1P8_MYCRO</name>
<reference evidence="2" key="1">
    <citation type="submission" date="2023-03" db="EMBL/GenBank/DDBJ databases">
        <title>Massive genome expansion in bonnet fungi (Mycena s.s.) driven by repeated elements and novel gene families across ecological guilds.</title>
        <authorList>
            <consortium name="Lawrence Berkeley National Laboratory"/>
            <person name="Harder C.B."/>
            <person name="Miyauchi S."/>
            <person name="Viragh M."/>
            <person name="Kuo A."/>
            <person name="Thoen E."/>
            <person name="Andreopoulos B."/>
            <person name="Lu D."/>
            <person name="Skrede I."/>
            <person name="Drula E."/>
            <person name="Henrissat B."/>
            <person name="Morin E."/>
            <person name="Kohler A."/>
            <person name="Barry K."/>
            <person name="LaButti K."/>
            <person name="Morin E."/>
            <person name="Salamov A."/>
            <person name="Lipzen A."/>
            <person name="Mereny Z."/>
            <person name="Hegedus B."/>
            <person name="Baldrian P."/>
            <person name="Stursova M."/>
            <person name="Weitz H."/>
            <person name="Taylor A."/>
            <person name="Grigoriev I.V."/>
            <person name="Nagy L.G."/>
            <person name="Martin F."/>
            <person name="Kauserud H."/>
        </authorList>
    </citation>
    <scope>NUCLEOTIDE SEQUENCE</scope>
    <source>
        <strain evidence="2">CBHHK067</strain>
    </source>
</reference>
<evidence type="ECO:0000313" key="3">
    <source>
        <dbReference type="Proteomes" id="UP001221757"/>
    </source>
</evidence>
<keyword evidence="3" id="KW-1185">Reference proteome</keyword>
<evidence type="ECO:0000313" key="2">
    <source>
        <dbReference type="EMBL" id="KAJ7669566.1"/>
    </source>
</evidence>
<dbReference type="AlphaFoldDB" id="A0AAD7D1P8"/>
<evidence type="ECO:0000256" key="1">
    <source>
        <dbReference type="SAM" id="MobiDB-lite"/>
    </source>
</evidence>
<accession>A0AAD7D1P8</accession>
<dbReference type="EMBL" id="JARKIE010000187">
    <property type="protein sequence ID" value="KAJ7669566.1"/>
    <property type="molecule type" value="Genomic_DNA"/>
</dbReference>
<comment type="caution">
    <text evidence="2">The sequence shown here is derived from an EMBL/GenBank/DDBJ whole genome shotgun (WGS) entry which is preliminary data.</text>
</comment>
<gene>
    <name evidence="2" type="ORF">B0H17DRAFT_1209643</name>
</gene>
<organism evidence="2 3">
    <name type="scientific">Mycena rosella</name>
    <name type="common">Pink bonnet</name>
    <name type="synonym">Agaricus rosellus</name>
    <dbReference type="NCBI Taxonomy" id="1033263"/>
    <lineage>
        <taxon>Eukaryota</taxon>
        <taxon>Fungi</taxon>
        <taxon>Dikarya</taxon>
        <taxon>Basidiomycota</taxon>
        <taxon>Agaricomycotina</taxon>
        <taxon>Agaricomycetes</taxon>
        <taxon>Agaricomycetidae</taxon>
        <taxon>Agaricales</taxon>
        <taxon>Marasmiineae</taxon>
        <taxon>Mycenaceae</taxon>
        <taxon>Mycena</taxon>
    </lineage>
</organism>
<feature type="compositionally biased region" description="Polar residues" evidence="1">
    <location>
        <begin position="105"/>
        <end position="115"/>
    </location>
</feature>
<feature type="region of interest" description="Disordered" evidence="1">
    <location>
        <begin position="104"/>
        <end position="126"/>
    </location>
</feature>
<feature type="region of interest" description="Disordered" evidence="1">
    <location>
        <begin position="26"/>
        <end position="57"/>
    </location>
</feature>